<protein>
    <submittedName>
        <fullName evidence="1">Uncharacterized protein</fullName>
    </submittedName>
</protein>
<gene>
    <name evidence="1" type="ORF">GKIL_3404</name>
</gene>
<dbReference type="Proteomes" id="UP000017396">
    <property type="component" value="Chromosome"/>
</dbReference>
<reference evidence="1 2" key="1">
    <citation type="journal article" date="2013" name="PLoS ONE">
        <title>Cultivation and Complete Genome Sequencing of Gloeobacter kilaueensis sp. nov., from a Lava Cave in Kilauea Caldera, Hawai'i.</title>
        <authorList>
            <person name="Saw J.H."/>
            <person name="Schatz M."/>
            <person name="Brown M.V."/>
            <person name="Kunkel D.D."/>
            <person name="Foster J.S."/>
            <person name="Shick H."/>
            <person name="Christensen S."/>
            <person name="Hou S."/>
            <person name="Wan X."/>
            <person name="Donachie S.P."/>
        </authorList>
    </citation>
    <scope>NUCLEOTIDE SEQUENCE [LARGE SCALE GENOMIC DNA]</scope>
    <source>
        <strain evidence="2">JS</strain>
    </source>
</reference>
<dbReference type="EMBL" id="CP003587">
    <property type="protein sequence ID" value="AGY59650.1"/>
    <property type="molecule type" value="Genomic_DNA"/>
</dbReference>
<dbReference type="AlphaFoldDB" id="U5QPM7"/>
<dbReference type="HOGENOM" id="CLU_2464678_0_0_3"/>
<dbReference type="STRING" id="1183438.GKIL_3404"/>
<accession>U5QPM7</accession>
<evidence type="ECO:0000313" key="2">
    <source>
        <dbReference type="Proteomes" id="UP000017396"/>
    </source>
</evidence>
<sequence>MSENLTQSMEEEPERYQTEDVIVTCPFCQATSSGDLHETVALLAACEHCRLDIAEDGEHSGFGDAVLSGLSRRFGSKETWAAWRQATA</sequence>
<evidence type="ECO:0000313" key="1">
    <source>
        <dbReference type="EMBL" id="AGY59650.1"/>
    </source>
</evidence>
<organism evidence="1 2">
    <name type="scientific">Gloeobacter kilaueensis (strain ATCC BAA-2537 / CCAP 1431/1 / ULC 316 / JS1)</name>
    <dbReference type="NCBI Taxonomy" id="1183438"/>
    <lineage>
        <taxon>Bacteria</taxon>
        <taxon>Bacillati</taxon>
        <taxon>Cyanobacteriota</taxon>
        <taxon>Cyanophyceae</taxon>
        <taxon>Gloeobacterales</taxon>
        <taxon>Gloeobacteraceae</taxon>
        <taxon>Gloeobacter</taxon>
    </lineage>
</organism>
<name>U5QPM7_GLOK1</name>
<proteinExistence type="predicted"/>
<keyword evidence="2" id="KW-1185">Reference proteome</keyword>
<dbReference type="KEGG" id="glj:GKIL_3404"/>